<evidence type="ECO:0000256" key="6">
    <source>
        <dbReference type="ARBA" id="ARBA00022989"/>
    </source>
</evidence>
<feature type="transmembrane region" description="Helical" evidence="8">
    <location>
        <begin position="124"/>
        <end position="145"/>
    </location>
</feature>
<feature type="transmembrane region" description="Helical" evidence="8">
    <location>
        <begin position="83"/>
        <end position="104"/>
    </location>
</feature>
<feature type="transmembrane region" description="Helical" evidence="8">
    <location>
        <begin position="42"/>
        <end position="63"/>
    </location>
</feature>
<comment type="similarity">
    <text evidence="2">Belongs to the ZIP transporter (TC 2.A.5) family.</text>
</comment>
<dbReference type="Pfam" id="PF02535">
    <property type="entry name" value="Zip"/>
    <property type="match status" value="1"/>
</dbReference>
<keyword evidence="6 8" id="KW-1133">Transmembrane helix</keyword>
<evidence type="ECO:0000313" key="9">
    <source>
        <dbReference type="EMBL" id="SFQ30330.1"/>
    </source>
</evidence>
<dbReference type="GO" id="GO:0005886">
    <property type="term" value="C:plasma membrane"/>
    <property type="evidence" value="ECO:0007669"/>
    <property type="project" value="UniProtKB-SubCell"/>
</dbReference>
<evidence type="ECO:0000313" key="10">
    <source>
        <dbReference type="Proteomes" id="UP000199136"/>
    </source>
</evidence>
<evidence type="ECO:0000256" key="4">
    <source>
        <dbReference type="ARBA" id="ARBA00022692"/>
    </source>
</evidence>
<comment type="subcellular location">
    <subcellularLocation>
        <location evidence="1">Cell membrane</location>
        <topology evidence="1">Multi-pass membrane protein</topology>
    </subcellularLocation>
</comment>
<dbReference type="PANTHER" id="PTHR11040:SF211">
    <property type="entry name" value="ZINC TRANSPORTER ZIP11"/>
    <property type="match status" value="1"/>
</dbReference>
<evidence type="ECO:0000256" key="5">
    <source>
        <dbReference type="ARBA" id="ARBA00022833"/>
    </source>
</evidence>
<dbReference type="OrthoDB" id="9787346at2"/>
<dbReference type="STRING" id="82801.SAMN04488506_1392"/>
<name>A0A1I5XEE2_9LACT</name>
<feature type="transmembrane region" description="Helical" evidence="8">
    <location>
        <begin position="193"/>
        <end position="215"/>
    </location>
</feature>
<keyword evidence="4 8" id="KW-0812">Transmembrane</keyword>
<evidence type="ECO:0000256" key="8">
    <source>
        <dbReference type="SAM" id="Phobius"/>
    </source>
</evidence>
<feature type="transmembrane region" description="Helical" evidence="8">
    <location>
        <begin position="253"/>
        <end position="272"/>
    </location>
</feature>
<keyword evidence="5" id="KW-0862">Zinc</keyword>
<keyword evidence="3" id="KW-1003">Cell membrane</keyword>
<feature type="transmembrane region" description="Helical" evidence="8">
    <location>
        <begin position="221"/>
        <end position="241"/>
    </location>
</feature>
<dbReference type="AlphaFoldDB" id="A0A1I5XEE2"/>
<dbReference type="PANTHER" id="PTHR11040">
    <property type="entry name" value="ZINC/IRON TRANSPORTER"/>
    <property type="match status" value="1"/>
</dbReference>
<reference evidence="9 10" key="1">
    <citation type="submission" date="2016-10" db="EMBL/GenBank/DDBJ databases">
        <authorList>
            <person name="de Groot N.N."/>
        </authorList>
    </citation>
    <scope>NUCLEOTIDE SEQUENCE [LARGE SCALE GENOMIC DNA]</scope>
    <source>
        <strain evidence="9 10">DSM 20581</strain>
    </source>
</reference>
<organism evidence="9 10">
    <name type="scientific">Desemzia incerta</name>
    <dbReference type="NCBI Taxonomy" id="82801"/>
    <lineage>
        <taxon>Bacteria</taxon>
        <taxon>Bacillati</taxon>
        <taxon>Bacillota</taxon>
        <taxon>Bacilli</taxon>
        <taxon>Lactobacillales</taxon>
        <taxon>Carnobacteriaceae</taxon>
        <taxon>Desemzia</taxon>
    </lineage>
</organism>
<dbReference type="EMBL" id="FOXW01000004">
    <property type="protein sequence ID" value="SFQ30330.1"/>
    <property type="molecule type" value="Genomic_DNA"/>
</dbReference>
<feature type="transmembrane region" description="Helical" evidence="8">
    <location>
        <begin position="12"/>
        <end position="35"/>
    </location>
</feature>
<accession>A0A1I5XEE2</accession>
<dbReference type="Proteomes" id="UP000199136">
    <property type="component" value="Unassembled WGS sequence"/>
</dbReference>
<protein>
    <submittedName>
        <fullName evidence="9">Zinc transporter, ZIP family</fullName>
    </submittedName>
</protein>
<proteinExistence type="inferred from homology"/>
<keyword evidence="10" id="KW-1185">Reference proteome</keyword>
<evidence type="ECO:0000256" key="7">
    <source>
        <dbReference type="ARBA" id="ARBA00023136"/>
    </source>
</evidence>
<evidence type="ECO:0000256" key="1">
    <source>
        <dbReference type="ARBA" id="ARBA00004651"/>
    </source>
</evidence>
<dbReference type="GO" id="GO:0005385">
    <property type="term" value="F:zinc ion transmembrane transporter activity"/>
    <property type="evidence" value="ECO:0007669"/>
    <property type="project" value="TreeGrafter"/>
</dbReference>
<dbReference type="InterPro" id="IPR003689">
    <property type="entry name" value="ZIP"/>
</dbReference>
<dbReference type="RefSeq" id="WP_092480437.1">
    <property type="nucleotide sequence ID" value="NZ_FOXW01000004.1"/>
</dbReference>
<evidence type="ECO:0000256" key="3">
    <source>
        <dbReference type="ARBA" id="ARBA00022475"/>
    </source>
</evidence>
<keyword evidence="7 8" id="KW-0472">Membrane</keyword>
<gene>
    <name evidence="9" type="ORF">SAMN04488506_1392</name>
</gene>
<evidence type="ECO:0000256" key="2">
    <source>
        <dbReference type="ARBA" id="ARBA00006939"/>
    </source>
</evidence>
<sequence>MVESFQSFSPVLQAFLAGLFTWGCTIFGASFVFLFKEVNRKFLDIMNGFAAGVMIAASFWSLLAPSISYAEQNGYGTWSWVPAVVGFLAGGLFLRLIDVVIPHLHFNEPIENREGPKTKASKNLLLFLAVTIHNIPEGLAVGVAFGAVVSGAANGDAFLSALGLALGIGIQNIPEGSALSMPIRAAGSSRWRAFNLGQLSAIVEPIAAVIGAVAVITMTAILPYALAFAAGAMIFVVVEQLIPESQTNGNKDIATLSLLVGFSVMMVLDVALG</sequence>